<evidence type="ECO:0000313" key="3">
    <source>
        <dbReference type="Proteomes" id="UP000658278"/>
    </source>
</evidence>
<evidence type="ECO:0000313" key="2">
    <source>
        <dbReference type="EMBL" id="MBK1828403.1"/>
    </source>
</evidence>
<accession>A0A934REY1</accession>
<dbReference type="SMART" id="SM00054">
    <property type="entry name" value="EFh"/>
    <property type="match status" value="2"/>
</dbReference>
<comment type="caution">
    <text evidence="2">The sequence shown here is derived from an EMBL/GenBank/DDBJ whole genome shotgun (WGS) entry which is preliminary data.</text>
</comment>
<organism evidence="2 3">
    <name type="scientific">Haloferula rosea</name>
    <dbReference type="NCBI Taxonomy" id="490093"/>
    <lineage>
        <taxon>Bacteria</taxon>
        <taxon>Pseudomonadati</taxon>
        <taxon>Verrucomicrobiota</taxon>
        <taxon>Verrucomicrobiia</taxon>
        <taxon>Verrucomicrobiales</taxon>
        <taxon>Verrucomicrobiaceae</taxon>
        <taxon>Haloferula</taxon>
    </lineage>
</organism>
<dbReference type="InterPro" id="IPR002048">
    <property type="entry name" value="EF_hand_dom"/>
</dbReference>
<dbReference type="GO" id="GO:0005509">
    <property type="term" value="F:calcium ion binding"/>
    <property type="evidence" value="ECO:0007669"/>
    <property type="project" value="InterPro"/>
</dbReference>
<protein>
    <submittedName>
        <fullName evidence="2">EF-hand domain-containing protein</fullName>
    </submittedName>
</protein>
<dbReference type="Pfam" id="PF13499">
    <property type="entry name" value="EF-hand_7"/>
    <property type="match status" value="1"/>
</dbReference>
<sequence>MKHLLPLTLILASCGPAKLDPESEIARNRKIMALQEKFDRFDYNADGGLTLAEVKQGVKESDVGGITNEEIVSLFKHYDVNKDGSISRWESQHAIDSPLPENQP</sequence>
<keyword evidence="3" id="KW-1185">Reference proteome</keyword>
<dbReference type="InterPro" id="IPR011992">
    <property type="entry name" value="EF-hand-dom_pair"/>
</dbReference>
<dbReference type="PROSITE" id="PS50222">
    <property type="entry name" value="EF_HAND_2"/>
    <property type="match status" value="1"/>
</dbReference>
<dbReference type="RefSeq" id="WP_200281751.1">
    <property type="nucleotide sequence ID" value="NZ_JAENII010000013.1"/>
</dbReference>
<name>A0A934REY1_9BACT</name>
<evidence type="ECO:0000259" key="1">
    <source>
        <dbReference type="PROSITE" id="PS50222"/>
    </source>
</evidence>
<dbReference type="CDD" id="cd00051">
    <property type="entry name" value="EFh"/>
    <property type="match status" value="1"/>
</dbReference>
<dbReference type="AlphaFoldDB" id="A0A934REY1"/>
<reference evidence="2" key="1">
    <citation type="submission" date="2021-01" db="EMBL/GenBank/DDBJ databases">
        <title>Modified the classification status of verrucomicrobia.</title>
        <authorList>
            <person name="Feng X."/>
        </authorList>
    </citation>
    <scope>NUCLEOTIDE SEQUENCE</scope>
    <source>
        <strain evidence="2">KCTC 22201</strain>
    </source>
</reference>
<dbReference type="EMBL" id="JAENII010000013">
    <property type="protein sequence ID" value="MBK1828403.1"/>
    <property type="molecule type" value="Genomic_DNA"/>
</dbReference>
<feature type="domain" description="EF-hand" evidence="1">
    <location>
        <begin position="29"/>
        <end position="64"/>
    </location>
</feature>
<proteinExistence type="predicted"/>
<dbReference type="SUPFAM" id="SSF47473">
    <property type="entry name" value="EF-hand"/>
    <property type="match status" value="1"/>
</dbReference>
<gene>
    <name evidence="2" type="ORF">JIN81_15325</name>
</gene>
<dbReference type="Gene3D" id="1.10.238.10">
    <property type="entry name" value="EF-hand"/>
    <property type="match status" value="1"/>
</dbReference>
<dbReference type="Proteomes" id="UP000658278">
    <property type="component" value="Unassembled WGS sequence"/>
</dbReference>